<keyword evidence="17" id="KW-0812">Transmembrane</keyword>
<dbReference type="RefSeq" id="XP_033601438.1">
    <property type="nucleotide sequence ID" value="XM_033740823.1"/>
</dbReference>
<keyword evidence="17" id="KW-1133">Transmembrane helix</keyword>
<keyword evidence="6 18" id="KW-0378">Hydrolase</keyword>
<feature type="compositionally biased region" description="Polar residues" evidence="16">
    <location>
        <begin position="160"/>
        <end position="179"/>
    </location>
</feature>
<gene>
    <name evidence="18" type="ORF">EJ05DRAFT_327985</name>
</gene>
<feature type="transmembrane region" description="Helical" evidence="17">
    <location>
        <begin position="338"/>
        <end position="362"/>
    </location>
</feature>
<feature type="region of interest" description="Disordered" evidence="16">
    <location>
        <begin position="1"/>
        <end position="103"/>
    </location>
</feature>
<keyword evidence="5" id="KW-1003">Cell membrane</keyword>
<dbReference type="GO" id="GO:0009277">
    <property type="term" value="C:fungal-type cell wall"/>
    <property type="evidence" value="ECO:0007669"/>
    <property type="project" value="TreeGrafter"/>
</dbReference>
<dbReference type="PANTHER" id="PTHR16631:SF17">
    <property type="entry name" value="GLUCAN ENDO-1,3-BETA-GLUCOSIDASE BTGC"/>
    <property type="match status" value="1"/>
</dbReference>
<feature type="compositionally biased region" description="Basic and acidic residues" evidence="16">
    <location>
        <begin position="117"/>
        <end position="131"/>
    </location>
</feature>
<evidence type="ECO:0000256" key="16">
    <source>
        <dbReference type="SAM" id="MobiDB-lite"/>
    </source>
</evidence>
<dbReference type="GO" id="GO:0009986">
    <property type="term" value="C:cell surface"/>
    <property type="evidence" value="ECO:0007669"/>
    <property type="project" value="TreeGrafter"/>
</dbReference>
<comment type="catalytic activity">
    <reaction evidence="1">
        <text>Hydrolysis of (1-&gt;3)-beta-D-glucosidic linkages in (1-&gt;3)-beta-D-glucans.</text>
        <dbReference type="EC" id="3.2.1.39"/>
    </reaction>
</comment>
<evidence type="ECO:0000256" key="9">
    <source>
        <dbReference type="ARBA" id="ARBA00023180"/>
    </source>
</evidence>
<feature type="region of interest" description="Disordered" evidence="16">
    <location>
        <begin position="115"/>
        <end position="179"/>
    </location>
</feature>
<dbReference type="Gene3D" id="3.20.20.80">
    <property type="entry name" value="Glycosidases"/>
    <property type="match status" value="2"/>
</dbReference>
<organism evidence="18 19">
    <name type="scientific">Pseudovirgaria hyperparasitica</name>
    <dbReference type="NCBI Taxonomy" id="470096"/>
    <lineage>
        <taxon>Eukaryota</taxon>
        <taxon>Fungi</taxon>
        <taxon>Dikarya</taxon>
        <taxon>Ascomycota</taxon>
        <taxon>Pezizomycotina</taxon>
        <taxon>Dothideomycetes</taxon>
        <taxon>Dothideomycetes incertae sedis</taxon>
        <taxon>Acrospermales</taxon>
        <taxon>Acrospermaceae</taxon>
        <taxon>Pseudovirgaria</taxon>
    </lineage>
</organism>
<evidence type="ECO:0000256" key="14">
    <source>
        <dbReference type="ARBA" id="ARBA00042373"/>
    </source>
</evidence>
<evidence type="ECO:0000313" key="19">
    <source>
        <dbReference type="Proteomes" id="UP000799437"/>
    </source>
</evidence>
<dbReference type="SUPFAM" id="SSF51445">
    <property type="entry name" value="(Trans)glycosidases"/>
    <property type="match status" value="1"/>
</dbReference>
<dbReference type="EC" id="3.2.1.39" evidence="4"/>
<dbReference type="OrthoDB" id="68336at2759"/>
<accession>A0A6A6WBK8</accession>
<evidence type="ECO:0000256" key="6">
    <source>
        <dbReference type="ARBA" id="ARBA00022801"/>
    </source>
</evidence>
<dbReference type="FunFam" id="3.20.20.80:FF:000151">
    <property type="entry name" value="Glucan endo-1,3-beta-glucosidase btgC"/>
    <property type="match status" value="1"/>
</dbReference>
<feature type="region of interest" description="Disordered" evidence="16">
    <location>
        <begin position="184"/>
        <end position="203"/>
    </location>
</feature>
<keyword evidence="9" id="KW-0325">Glycoprotein</keyword>
<dbReference type="PANTHER" id="PTHR16631">
    <property type="entry name" value="GLUCAN 1,3-BETA-GLUCOSIDASE"/>
    <property type="match status" value="1"/>
</dbReference>
<name>A0A6A6WBK8_9PEZI</name>
<keyword evidence="10" id="KW-0119">Carbohydrate metabolism</keyword>
<comment type="subcellular location">
    <subcellularLocation>
        <location evidence="2">Cell membrane</location>
        <topology evidence="2">Single-pass type II membrane protein</topology>
    </subcellularLocation>
</comment>
<dbReference type="InterPro" id="IPR050732">
    <property type="entry name" value="Beta-glucan_modifiers"/>
</dbReference>
<feature type="compositionally biased region" description="Pro residues" evidence="16">
    <location>
        <begin position="45"/>
        <end position="55"/>
    </location>
</feature>
<comment type="function">
    <text evidence="13">Glucanases play a role in cell expansion during growth, in cell-cell fusion during mating, and in spore release during sporulation. This enzyme may be involved in beta-glucan degradation. Active on laminarin and lichenan.</text>
</comment>
<dbReference type="EMBL" id="ML996570">
    <property type="protein sequence ID" value="KAF2758987.1"/>
    <property type="molecule type" value="Genomic_DNA"/>
</dbReference>
<protein>
    <recommendedName>
        <fullName evidence="4">glucan endo-1,3-beta-D-glucosidase</fullName>
        <ecNumber evidence="4">3.2.1.39</ecNumber>
    </recommendedName>
    <alternativeName>
        <fullName evidence="15">Endo-1,3-beta-glucanase btgC</fullName>
    </alternativeName>
    <alternativeName>
        <fullName evidence="14">Laminarinase btgC</fullName>
    </alternativeName>
</protein>
<feature type="region of interest" description="Disordered" evidence="16">
    <location>
        <begin position="210"/>
        <end position="263"/>
    </location>
</feature>
<keyword evidence="7" id="KW-0735">Signal-anchor</keyword>
<comment type="similarity">
    <text evidence="3">Belongs to the glycosyl hydrolase 17 family.</text>
</comment>
<evidence type="ECO:0000256" key="1">
    <source>
        <dbReference type="ARBA" id="ARBA00000382"/>
    </source>
</evidence>
<evidence type="ECO:0000256" key="15">
    <source>
        <dbReference type="ARBA" id="ARBA00043078"/>
    </source>
</evidence>
<evidence type="ECO:0000256" key="13">
    <source>
        <dbReference type="ARBA" id="ARBA00037649"/>
    </source>
</evidence>
<dbReference type="GO" id="GO:0005886">
    <property type="term" value="C:plasma membrane"/>
    <property type="evidence" value="ECO:0007669"/>
    <property type="project" value="UniProtKB-SubCell"/>
</dbReference>
<keyword evidence="11" id="KW-0961">Cell wall biogenesis/degradation</keyword>
<proteinExistence type="inferred from homology"/>
<sequence>MMPYDERNYSYYPQDHTNDNHQQQAAQDPPNVSPIDERSHFPPSASLPPPPPPPPAHRHPSLSPGNSYMQHQNERQYGIPVNQRRESLVTPGMDNVGERAVGGGVTGLAYGVASNANERDNAPQALRDIDNWGRSGNSASGRRYDASDQPYPSRDVPASLSGTPQLHSQASRYSSNSSGGPFSDAAYAMSTGSPATRSERSLPWDQNQNASQDRFNASHPYAQNPYNRWSDSHSQLAAGAHIDPNTIEDDGEDFPPETSSRQRRSMLPFAHRSTSQNGLGTAAAAGAVGGVAAGGAALSASHDAGGRYAPVGVLDGAYPNEKSEWLEKEAHGRKRMKWLVGIAIGFIIIGAIVGGILGGVVFKGKSANTSTSNGQSAADDAAQNGDLDKNSKEIQALMNNSELKKVFPGMDYTPINSQYPECIKNPPSQNNVTRDVAVLSQLTNAIRLYGTDCNQTEMVLHALDRLSLPDVKVWLGVHLDSNSTTNERQVSQMWSILDTYGDDRFKGIIVGNEVLYRKDLTITQFAANLSEIRTNMTKHGINLPLAAADLGDNWTAELAADVDIVMSNIHPFFAGVTAEAASGWTWSFWNEKDLPLTAGNSSKKQIVSEVGWPSAGGNSCGSATCTSETQGSIAGIDEMNTFMENYVCQSLANGTEFFWFEAFDEPWKIQFNEPDKGREWEDKWGLMDVNRNLKKGVRIPDCAGQSI</sequence>
<dbReference type="GO" id="GO:0042973">
    <property type="term" value="F:glucan endo-1,3-beta-D-glucosidase activity"/>
    <property type="evidence" value="ECO:0007669"/>
    <property type="project" value="UniProtKB-EC"/>
</dbReference>
<evidence type="ECO:0000256" key="3">
    <source>
        <dbReference type="ARBA" id="ARBA00008773"/>
    </source>
</evidence>
<evidence type="ECO:0000256" key="5">
    <source>
        <dbReference type="ARBA" id="ARBA00022475"/>
    </source>
</evidence>
<feature type="compositionally biased region" description="Acidic residues" evidence="16">
    <location>
        <begin position="246"/>
        <end position="255"/>
    </location>
</feature>
<dbReference type="AlphaFoldDB" id="A0A6A6WBK8"/>
<keyword evidence="12" id="KW-0624">Polysaccharide degradation</keyword>
<keyword evidence="19" id="KW-1185">Reference proteome</keyword>
<dbReference type="GO" id="GO:0071555">
    <property type="term" value="P:cell wall organization"/>
    <property type="evidence" value="ECO:0007669"/>
    <property type="project" value="UniProtKB-KW"/>
</dbReference>
<evidence type="ECO:0000256" key="2">
    <source>
        <dbReference type="ARBA" id="ARBA00004401"/>
    </source>
</evidence>
<evidence type="ECO:0000313" key="18">
    <source>
        <dbReference type="EMBL" id="KAF2758987.1"/>
    </source>
</evidence>
<feature type="compositionally biased region" description="Polar residues" evidence="16">
    <location>
        <begin position="224"/>
        <end position="235"/>
    </location>
</feature>
<evidence type="ECO:0000256" key="12">
    <source>
        <dbReference type="ARBA" id="ARBA00023326"/>
    </source>
</evidence>
<evidence type="ECO:0000256" key="7">
    <source>
        <dbReference type="ARBA" id="ARBA00022968"/>
    </source>
</evidence>
<dbReference type="InterPro" id="IPR017853">
    <property type="entry name" value="GH"/>
</dbReference>
<dbReference type="GeneID" id="54481877"/>
<reference evidence="18" key="1">
    <citation type="journal article" date="2020" name="Stud. Mycol.">
        <title>101 Dothideomycetes genomes: a test case for predicting lifestyles and emergence of pathogens.</title>
        <authorList>
            <person name="Haridas S."/>
            <person name="Albert R."/>
            <person name="Binder M."/>
            <person name="Bloem J."/>
            <person name="Labutti K."/>
            <person name="Salamov A."/>
            <person name="Andreopoulos B."/>
            <person name="Baker S."/>
            <person name="Barry K."/>
            <person name="Bills G."/>
            <person name="Bluhm B."/>
            <person name="Cannon C."/>
            <person name="Castanera R."/>
            <person name="Culley D."/>
            <person name="Daum C."/>
            <person name="Ezra D."/>
            <person name="Gonzalez J."/>
            <person name="Henrissat B."/>
            <person name="Kuo A."/>
            <person name="Liang C."/>
            <person name="Lipzen A."/>
            <person name="Lutzoni F."/>
            <person name="Magnuson J."/>
            <person name="Mondo S."/>
            <person name="Nolan M."/>
            <person name="Ohm R."/>
            <person name="Pangilinan J."/>
            <person name="Park H.-J."/>
            <person name="Ramirez L."/>
            <person name="Alfaro M."/>
            <person name="Sun H."/>
            <person name="Tritt A."/>
            <person name="Yoshinaga Y."/>
            <person name="Zwiers L.-H."/>
            <person name="Turgeon B."/>
            <person name="Goodwin S."/>
            <person name="Spatafora J."/>
            <person name="Crous P."/>
            <person name="Grigoriev I."/>
        </authorList>
    </citation>
    <scope>NUCLEOTIDE SEQUENCE</scope>
    <source>
        <strain evidence="18">CBS 121739</strain>
    </source>
</reference>
<dbReference type="GO" id="GO:0000272">
    <property type="term" value="P:polysaccharide catabolic process"/>
    <property type="evidence" value="ECO:0007669"/>
    <property type="project" value="UniProtKB-KW"/>
</dbReference>
<keyword evidence="8 17" id="KW-0472">Membrane</keyword>
<evidence type="ECO:0000256" key="10">
    <source>
        <dbReference type="ARBA" id="ARBA00023277"/>
    </source>
</evidence>
<evidence type="ECO:0000256" key="8">
    <source>
        <dbReference type="ARBA" id="ARBA00023136"/>
    </source>
</evidence>
<evidence type="ECO:0000256" key="11">
    <source>
        <dbReference type="ARBA" id="ARBA00023316"/>
    </source>
</evidence>
<evidence type="ECO:0000256" key="17">
    <source>
        <dbReference type="SAM" id="Phobius"/>
    </source>
</evidence>
<dbReference type="Proteomes" id="UP000799437">
    <property type="component" value="Unassembled WGS sequence"/>
</dbReference>
<evidence type="ECO:0000256" key="4">
    <source>
        <dbReference type="ARBA" id="ARBA00012780"/>
    </source>
</evidence>
<dbReference type="GO" id="GO:0005576">
    <property type="term" value="C:extracellular region"/>
    <property type="evidence" value="ECO:0007669"/>
    <property type="project" value="TreeGrafter"/>
</dbReference>